<evidence type="ECO:0000313" key="1">
    <source>
        <dbReference type="EMBL" id="TNV84732.1"/>
    </source>
</evidence>
<comment type="caution">
    <text evidence="1">The sequence shown here is derived from an EMBL/GenBank/DDBJ whole genome shotgun (WGS) entry which is preliminary data.</text>
</comment>
<dbReference type="EMBL" id="RRYP01002469">
    <property type="protein sequence ID" value="TNV84732.1"/>
    <property type="molecule type" value="Genomic_DNA"/>
</dbReference>
<reference evidence="1" key="1">
    <citation type="submission" date="2019-06" db="EMBL/GenBank/DDBJ databases">
        <authorList>
            <person name="Zheng W."/>
        </authorList>
    </citation>
    <scope>NUCLEOTIDE SEQUENCE</scope>
    <source>
        <strain evidence="1">QDHG01</strain>
    </source>
</reference>
<evidence type="ECO:0000313" key="2">
    <source>
        <dbReference type="Proteomes" id="UP000785679"/>
    </source>
</evidence>
<proteinExistence type="predicted"/>
<keyword evidence="2" id="KW-1185">Reference proteome</keyword>
<sequence>MNFLYGKFTLLESCIRFFLFSELGLSSQLSVQRWSSLYLPGPRLNFYDERMGLNSPSLSLSLLYPNGSSGLRLCPIFPFLLIALAILAPFHSISSEILSLYFQ</sequence>
<organism evidence="1 2">
    <name type="scientific">Halteria grandinella</name>
    <dbReference type="NCBI Taxonomy" id="5974"/>
    <lineage>
        <taxon>Eukaryota</taxon>
        <taxon>Sar</taxon>
        <taxon>Alveolata</taxon>
        <taxon>Ciliophora</taxon>
        <taxon>Intramacronucleata</taxon>
        <taxon>Spirotrichea</taxon>
        <taxon>Stichotrichia</taxon>
        <taxon>Sporadotrichida</taxon>
        <taxon>Halteriidae</taxon>
        <taxon>Halteria</taxon>
    </lineage>
</organism>
<protein>
    <submittedName>
        <fullName evidence="1">Uncharacterized protein</fullName>
    </submittedName>
</protein>
<dbReference type="Proteomes" id="UP000785679">
    <property type="component" value="Unassembled WGS sequence"/>
</dbReference>
<dbReference type="AlphaFoldDB" id="A0A8J8P0B7"/>
<name>A0A8J8P0B7_HALGN</name>
<gene>
    <name evidence="1" type="ORF">FGO68_gene14680</name>
</gene>
<accession>A0A8J8P0B7</accession>